<accession>A0A2T0RG81</accession>
<sequence>MVAAAVLMPALVFGFAGCAASPERADEDVAGPQWQLIPRRAPGAADATHPARLTGVRAEDQDGFDRLTFTYAGERPGYLVAYAGSDADGRTTLRVILEHVTGRTSRDLTPDLQAIRGVRQRPADDQTIETTVRVTDAGRGKGVPFRVGLSIGGFYVDVAHPDQLTVPVG</sequence>
<feature type="signal peptide" evidence="1">
    <location>
        <begin position="1"/>
        <end position="19"/>
    </location>
</feature>
<evidence type="ECO:0008006" key="4">
    <source>
        <dbReference type="Google" id="ProtNLM"/>
    </source>
</evidence>
<proteinExistence type="predicted"/>
<dbReference type="AlphaFoldDB" id="A0A2T0RG81"/>
<keyword evidence="3" id="KW-1185">Reference proteome</keyword>
<name>A0A2T0RG81_9ACTN</name>
<organism evidence="2 3">
    <name type="scientific">Pseudosporangium ferrugineum</name>
    <dbReference type="NCBI Taxonomy" id="439699"/>
    <lineage>
        <taxon>Bacteria</taxon>
        <taxon>Bacillati</taxon>
        <taxon>Actinomycetota</taxon>
        <taxon>Actinomycetes</taxon>
        <taxon>Micromonosporales</taxon>
        <taxon>Micromonosporaceae</taxon>
        <taxon>Pseudosporangium</taxon>
    </lineage>
</organism>
<evidence type="ECO:0000313" key="2">
    <source>
        <dbReference type="EMBL" id="PRY20157.1"/>
    </source>
</evidence>
<protein>
    <recommendedName>
        <fullName evidence="4">Lipoprotein</fullName>
    </recommendedName>
</protein>
<evidence type="ECO:0000256" key="1">
    <source>
        <dbReference type="SAM" id="SignalP"/>
    </source>
</evidence>
<evidence type="ECO:0000313" key="3">
    <source>
        <dbReference type="Proteomes" id="UP000239209"/>
    </source>
</evidence>
<dbReference type="EMBL" id="PVZG01000025">
    <property type="protein sequence ID" value="PRY20157.1"/>
    <property type="molecule type" value="Genomic_DNA"/>
</dbReference>
<keyword evidence="1" id="KW-0732">Signal</keyword>
<dbReference type="Proteomes" id="UP000239209">
    <property type="component" value="Unassembled WGS sequence"/>
</dbReference>
<gene>
    <name evidence="2" type="ORF">CLV70_12538</name>
</gene>
<comment type="caution">
    <text evidence="2">The sequence shown here is derived from an EMBL/GenBank/DDBJ whole genome shotgun (WGS) entry which is preliminary data.</text>
</comment>
<reference evidence="2 3" key="1">
    <citation type="submission" date="2018-03" db="EMBL/GenBank/DDBJ databases">
        <title>Genomic Encyclopedia of Archaeal and Bacterial Type Strains, Phase II (KMG-II): from individual species to whole genera.</title>
        <authorList>
            <person name="Goeker M."/>
        </authorList>
    </citation>
    <scope>NUCLEOTIDE SEQUENCE [LARGE SCALE GENOMIC DNA]</scope>
    <source>
        <strain evidence="2 3">DSM 45348</strain>
    </source>
</reference>
<feature type="chain" id="PRO_5038763413" description="Lipoprotein" evidence="1">
    <location>
        <begin position="20"/>
        <end position="169"/>
    </location>
</feature>